<name>A0A183UU94_TOXCA</name>
<accession>A0A183UU94</accession>
<proteinExistence type="predicted"/>
<feature type="region of interest" description="Disordered" evidence="1">
    <location>
        <begin position="123"/>
        <end position="171"/>
    </location>
</feature>
<evidence type="ECO:0000256" key="1">
    <source>
        <dbReference type="SAM" id="MobiDB-lite"/>
    </source>
</evidence>
<sequence length="171" mass="18562">LDRRRSQSIRGISWINQRNRQVMKNAILSGKVHVDISSQDDPFTRKNARMRPVCGKEKAPGTSTDPTNSNDDGYAPQTQPTVGSKSGGKSAQRSTTASGVRHPVQDLFSAHNFDVDVDIALPPTVQTTSSTPSLNSVEISSRHHSSLAHSSVGSGSRPLSLEDYKRRKGLI</sequence>
<protein>
    <submittedName>
        <fullName evidence="3">DUF4005 domain-containing protein</fullName>
    </submittedName>
</protein>
<feature type="compositionally biased region" description="Low complexity" evidence="1">
    <location>
        <begin position="123"/>
        <end position="133"/>
    </location>
</feature>
<feature type="compositionally biased region" description="Low complexity" evidence="1">
    <location>
        <begin position="147"/>
        <end position="156"/>
    </location>
</feature>
<evidence type="ECO:0000313" key="3">
    <source>
        <dbReference type="WBParaSite" id="TCNE_0001206401-mRNA-1"/>
    </source>
</evidence>
<feature type="region of interest" description="Disordered" evidence="1">
    <location>
        <begin position="37"/>
        <end position="101"/>
    </location>
</feature>
<dbReference type="WBParaSite" id="TCNE_0001206401-mRNA-1">
    <property type="protein sequence ID" value="TCNE_0001206401-mRNA-1"/>
    <property type="gene ID" value="TCNE_0001206401"/>
</dbReference>
<organism evidence="2 3">
    <name type="scientific">Toxocara canis</name>
    <name type="common">Canine roundworm</name>
    <dbReference type="NCBI Taxonomy" id="6265"/>
    <lineage>
        <taxon>Eukaryota</taxon>
        <taxon>Metazoa</taxon>
        <taxon>Ecdysozoa</taxon>
        <taxon>Nematoda</taxon>
        <taxon>Chromadorea</taxon>
        <taxon>Rhabditida</taxon>
        <taxon>Spirurina</taxon>
        <taxon>Ascaridomorpha</taxon>
        <taxon>Ascaridoidea</taxon>
        <taxon>Toxocaridae</taxon>
        <taxon>Toxocara</taxon>
    </lineage>
</organism>
<dbReference type="Proteomes" id="UP000050794">
    <property type="component" value="Unassembled WGS sequence"/>
</dbReference>
<keyword evidence="2" id="KW-1185">Reference proteome</keyword>
<feature type="compositionally biased region" description="Polar residues" evidence="1">
    <location>
        <begin position="61"/>
        <end position="98"/>
    </location>
</feature>
<reference evidence="3" key="1">
    <citation type="submission" date="2016-06" db="UniProtKB">
        <authorList>
            <consortium name="WormBaseParasite"/>
        </authorList>
    </citation>
    <scope>IDENTIFICATION</scope>
</reference>
<dbReference type="AlphaFoldDB" id="A0A183UU94"/>
<evidence type="ECO:0000313" key="2">
    <source>
        <dbReference type="Proteomes" id="UP000050794"/>
    </source>
</evidence>